<proteinExistence type="predicted"/>
<organism evidence="2 3">
    <name type="scientific">Aegilops tauschii subsp. strangulata</name>
    <name type="common">Goatgrass</name>
    <dbReference type="NCBI Taxonomy" id="200361"/>
    <lineage>
        <taxon>Eukaryota</taxon>
        <taxon>Viridiplantae</taxon>
        <taxon>Streptophyta</taxon>
        <taxon>Embryophyta</taxon>
        <taxon>Tracheophyta</taxon>
        <taxon>Spermatophyta</taxon>
        <taxon>Magnoliopsida</taxon>
        <taxon>Liliopsida</taxon>
        <taxon>Poales</taxon>
        <taxon>Poaceae</taxon>
        <taxon>BOP clade</taxon>
        <taxon>Pooideae</taxon>
        <taxon>Triticodae</taxon>
        <taxon>Triticeae</taxon>
        <taxon>Triticinae</taxon>
        <taxon>Aegilops</taxon>
    </lineage>
</organism>
<dbReference type="InterPro" id="IPR055357">
    <property type="entry name" value="LRR_At1g61320_AtMIF1"/>
</dbReference>
<dbReference type="EnsemblPlants" id="AET5Gv20683200.6">
    <property type="protein sequence ID" value="AET5Gv20683200.6"/>
    <property type="gene ID" value="AET5Gv20683200"/>
</dbReference>
<accession>A0A453L9Q4</accession>
<dbReference type="Pfam" id="PF23622">
    <property type="entry name" value="LRR_At1g61320_AtMIF1"/>
    <property type="match status" value="1"/>
</dbReference>
<dbReference type="PANTHER" id="PTHR34145:SF35">
    <property type="entry name" value="F-BOX DOMAIN-CONTAINING PROTEIN"/>
    <property type="match status" value="1"/>
</dbReference>
<evidence type="ECO:0000259" key="1">
    <source>
        <dbReference type="Pfam" id="PF23622"/>
    </source>
</evidence>
<name>A0A453L9Q4_AEGTS</name>
<reference evidence="3" key="2">
    <citation type="journal article" date="2017" name="Nat. Plants">
        <title>The Aegilops tauschii genome reveals multiple impacts of transposons.</title>
        <authorList>
            <person name="Zhao G."/>
            <person name="Zou C."/>
            <person name="Li K."/>
            <person name="Wang K."/>
            <person name="Li T."/>
            <person name="Gao L."/>
            <person name="Zhang X."/>
            <person name="Wang H."/>
            <person name="Yang Z."/>
            <person name="Liu X."/>
            <person name="Jiang W."/>
            <person name="Mao L."/>
            <person name="Kong X."/>
            <person name="Jiao Y."/>
            <person name="Jia J."/>
        </authorList>
    </citation>
    <scope>NUCLEOTIDE SEQUENCE [LARGE SCALE GENOMIC DNA]</scope>
    <source>
        <strain evidence="3">cv. AL8/78</strain>
    </source>
</reference>
<evidence type="ECO:0000313" key="3">
    <source>
        <dbReference type="Proteomes" id="UP000015105"/>
    </source>
</evidence>
<evidence type="ECO:0000313" key="2">
    <source>
        <dbReference type="EnsemblPlants" id="AET5Gv20683200.6"/>
    </source>
</evidence>
<feature type="domain" description="At1g61320/AtMIF1 LRR" evidence="1">
    <location>
        <begin position="3"/>
        <end position="82"/>
    </location>
</feature>
<dbReference type="PANTHER" id="PTHR34145">
    <property type="entry name" value="OS02G0105600 PROTEIN"/>
    <property type="match status" value="1"/>
</dbReference>
<dbReference type="Gramene" id="AET5Gv20683200.6">
    <property type="protein sequence ID" value="AET5Gv20683200.6"/>
    <property type="gene ID" value="AET5Gv20683200"/>
</dbReference>
<dbReference type="Proteomes" id="UP000015105">
    <property type="component" value="Chromosome 5D"/>
</dbReference>
<reference evidence="3" key="1">
    <citation type="journal article" date="2014" name="Science">
        <title>Ancient hybridizations among the ancestral genomes of bread wheat.</title>
        <authorList>
            <consortium name="International Wheat Genome Sequencing Consortium,"/>
            <person name="Marcussen T."/>
            <person name="Sandve S.R."/>
            <person name="Heier L."/>
            <person name="Spannagl M."/>
            <person name="Pfeifer M."/>
            <person name="Jakobsen K.S."/>
            <person name="Wulff B.B."/>
            <person name="Steuernagel B."/>
            <person name="Mayer K.F."/>
            <person name="Olsen O.A."/>
        </authorList>
    </citation>
    <scope>NUCLEOTIDE SEQUENCE [LARGE SCALE GENOMIC DNA]</scope>
    <source>
        <strain evidence="3">cv. AL8/78</strain>
    </source>
</reference>
<dbReference type="AlphaFoldDB" id="A0A453L9Q4"/>
<keyword evidence="3" id="KW-1185">Reference proteome</keyword>
<reference evidence="2" key="5">
    <citation type="journal article" date="2021" name="G3 (Bethesda)">
        <title>Aegilops tauschii genome assembly Aet v5.0 features greater sequence contiguity and improved annotation.</title>
        <authorList>
            <person name="Wang L."/>
            <person name="Zhu T."/>
            <person name="Rodriguez J.C."/>
            <person name="Deal K.R."/>
            <person name="Dubcovsky J."/>
            <person name="McGuire P.E."/>
            <person name="Lux T."/>
            <person name="Spannagl M."/>
            <person name="Mayer K.F.X."/>
            <person name="Baldrich P."/>
            <person name="Meyers B.C."/>
            <person name="Huo N."/>
            <person name="Gu Y.Q."/>
            <person name="Zhou H."/>
            <person name="Devos K.M."/>
            <person name="Bennetzen J.L."/>
            <person name="Unver T."/>
            <person name="Budak H."/>
            <person name="Gulick P.J."/>
            <person name="Galiba G."/>
            <person name="Kalapos B."/>
            <person name="Nelson D.R."/>
            <person name="Li P."/>
            <person name="You F.M."/>
            <person name="Luo M.C."/>
            <person name="Dvorak J."/>
        </authorList>
    </citation>
    <scope>NUCLEOTIDE SEQUENCE [LARGE SCALE GENOMIC DNA]</scope>
    <source>
        <strain evidence="2">cv. AL8/78</strain>
    </source>
</reference>
<reference evidence="2" key="3">
    <citation type="journal article" date="2017" name="Nature">
        <title>Genome sequence of the progenitor of the wheat D genome Aegilops tauschii.</title>
        <authorList>
            <person name="Luo M.C."/>
            <person name="Gu Y.Q."/>
            <person name="Puiu D."/>
            <person name="Wang H."/>
            <person name="Twardziok S.O."/>
            <person name="Deal K.R."/>
            <person name="Huo N."/>
            <person name="Zhu T."/>
            <person name="Wang L."/>
            <person name="Wang Y."/>
            <person name="McGuire P.E."/>
            <person name="Liu S."/>
            <person name="Long H."/>
            <person name="Ramasamy R.K."/>
            <person name="Rodriguez J.C."/>
            <person name="Van S.L."/>
            <person name="Yuan L."/>
            <person name="Wang Z."/>
            <person name="Xia Z."/>
            <person name="Xiao L."/>
            <person name="Anderson O.D."/>
            <person name="Ouyang S."/>
            <person name="Liang Y."/>
            <person name="Zimin A.V."/>
            <person name="Pertea G."/>
            <person name="Qi P."/>
            <person name="Bennetzen J.L."/>
            <person name="Dai X."/>
            <person name="Dawson M.W."/>
            <person name="Muller H.G."/>
            <person name="Kugler K."/>
            <person name="Rivarola-Duarte L."/>
            <person name="Spannagl M."/>
            <person name="Mayer K.F.X."/>
            <person name="Lu F.H."/>
            <person name="Bevan M.W."/>
            <person name="Leroy P."/>
            <person name="Li P."/>
            <person name="You F.M."/>
            <person name="Sun Q."/>
            <person name="Liu Z."/>
            <person name="Lyons E."/>
            <person name="Wicker T."/>
            <person name="Salzberg S.L."/>
            <person name="Devos K.M."/>
            <person name="Dvorak J."/>
        </authorList>
    </citation>
    <scope>NUCLEOTIDE SEQUENCE [LARGE SCALE GENOMIC DNA]</scope>
    <source>
        <strain evidence="2">cv. AL8/78</strain>
    </source>
</reference>
<sequence length="132" mass="14985">MAFVPSKFLHLKYLSISIAVAYDYLSLVYFLDAAPSLETFKLCVLTGLGPTDKLLLEDRSQLRQMSGYCHHKLQTVKISRCSGDRSTRCSCLVRPWEDDEAVLVIEKYIKGKVPSTVKLMLWSHAASVMTFY</sequence>
<reference evidence="2" key="4">
    <citation type="submission" date="2019-03" db="UniProtKB">
        <authorList>
            <consortium name="EnsemblPlants"/>
        </authorList>
    </citation>
    <scope>IDENTIFICATION</scope>
</reference>
<protein>
    <recommendedName>
        <fullName evidence="1">At1g61320/AtMIF1 LRR domain-containing protein</fullName>
    </recommendedName>
</protein>
<dbReference type="InterPro" id="IPR053772">
    <property type="entry name" value="At1g61320/At1g61330-like"/>
</dbReference>